<dbReference type="Proteomes" id="UP000001947">
    <property type="component" value="Chromosome"/>
</dbReference>
<feature type="transmembrane region" description="Helical" evidence="1">
    <location>
        <begin position="62"/>
        <end position="82"/>
    </location>
</feature>
<keyword evidence="3" id="KW-1185">Reference proteome</keyword>
<dbReference type="OrthoDB" id="7098377at2"/>
<dbReference type="EMBL" id="CP000282">
    <property type="protein sequence ID" value="ABD81085.1"/>
    <property type="molecule type" value="Genomic_DNA"/>
</dbReference>
<dbReference type="GeneID" id="98613499"/>
<dbReference type="HOGENOM" id="CLU_2467162_0_0_6"/>
<feature type="transmembrane region" description="Helical" evidence="1">
    <location>
        <begin position="7"/>
        <end position="26"/>
    </location>
</feature>
<gene>
    <name evidence="2" type="ordered locus">Sde_1825</name>
</gene>
<protein>
    <submittedName>
        <fullName evidence="2">Uncharacterized protein</fullName>
    </submittedName>
</protein>
<accession>Q21JP4</accession>
<keyword evidence="1" id="KW-1133">Transmembrane helix</keyword>
<proteinExistence type="predicted"/>
<organism evidence="2 3">
    <name type="scientific">Saccharophagus degradans (strain 2-40 / ATCC 43961 / DSM 17024)</name>
    <dbReference type="NCBI Taxonomy" id="203122"/>
    <lineage>
        <taxon>Bacteria</taxon>
        <taxon>Pseudomonadati</taxon>
        <taxon>Pseudomonadota</taxon>
        <taxon>Gammaproteobacteria</taxon>
        <taxon>Cellvibrionales</taxon>
        <taxon>Cellvibrionaceae</taxon>
        <taxon>Saccharophagus</taxon>
    </lineage>
</organism>
<dbReference type="AlphaFoldDB" id="Q21JP4"/>
<reference evidence="2 3" key="1">
    <citation type="journal article" date="2008" name="PLoS Genet.">
        <title>Complete genome sequence of the complex carbohydrate-degrading marine bacterium, Saccharophagus degradans strain 2-40 T.</title>
        <authorList>
            <person name="Weiner R.M."/>
            <person name="Taylor L.E.II."/>
            <person name="Henrissat B."/>
            <person name="Hauser L."/>
            <person name="Land M."/>
            <person name="Coutinho P.M."/>
            <person name="Rancurel C."/>
            <person name="Saunders E.H."/>
            <person name="Longmire A.G."/>
            <person name="Zhang H."/>
            <person name="Bayer E.A."/>
            <person name="Gilbert H.J."/>
            <person name="Larimer F."/>
            <person name="Zhulin I.B."/>
            <person name="Ekborg N.A."/>
            <person name="Lamed R."/>
            <person name="Richardson P.M."/>
            <person name="Borovok I."/>
            <person name="Hutcheson S."/>
        </authorList>
    </citation>
    <scope>NUCLEOTIDE SEQUENCE [LARGE SCALE GENOMIC DNA]</scope>
    <source>
        <strain evidence="3">2-40 / ATCC 43961 / DSM 17024</strain>
    </source>
</reference>
<evidence type="ECO:0000256" key="1">
    <source>
        <dbReference type="SAM" id="Phobius"/>
    </source>
</evidence>
<keyword evidence="1" id="KW-0472">Membrane</keyword>
<sequence length="88" mass="9321">MAKMKLLVLVLKIIGVISIFIALMAFGSDFLPVGGVHFGGNESIGGKHQFYKIVPADGVNPIYVGVTFLVVGACLIGVSAQIKKYLVK</sequence>
<dbReference type="RefSeq" id="WP_011468304.1">
    <property type="nucleotide sequence ID" value="NC_007912.1"/>
</dbReference>
<name>Q21JP4_SACD2</name>
<evidence type="ECO:0000313" key="2">
    <source>
        <dbReference type="EMBL" id="ABD81085.1"/>
    </source>
</evidence>
<dbReference type="KEGG" id="sde:Sde_1825"/>
<evidence type="ECO:0000313" key="3">
    <source>
        <dbReference type="Proteomes" id="UP000001947"/>
    </source>
</evidence>
<keyword evidence="1" id="KW-0812">Transmembrane</keyword>